<dbReference type="Gene3D" id="3.40.50.720">
    <property type="entry name" value="NAD(P)-binding Rossmann-like Domain"/>
    <property type="match status" value="1"/>
</dbReference>
<name>W9GM59_9MICO</name>
<dbReference type="OrthoDB" id="5115951at2"/>
<dbReference type="CDD" id="cd05233">
    <property type="entry name" value="SDR_c"/>
    <property type="match status" value="1"/>
</dbReference>
<dbReference type="PANTHER" id="PTHR43669">
    <property type="entry name" value="5-KETO-D-GLUCONATE 5-REDUCTASE"/>
    <property type="match status" value="1"/>
</dbReference>
<proteinExistence type="inferred from homology"/>
<evidence type="ECO:0000313" key="4">
    <source>
        <dbReference type="Proteomes" id="UP000019494"/>
    </source>
</evidence>
<sequence length="253" mass="25781">MIDACGAAQSVLVLGATSEIAGATVARLAEGGRLERVVLAGRPGRGRVAAAGRVTALRVPAVELVDFDARDRVGHEGVIDVAFDGGDIDVALLAWGVLPEEDSVRAAPLAAAEVVDVNCTAVVTTLLAATRRMRAQGHGVIVVLSSAGAVRPRGSTAVYGATKAGVDALATALGDTLAGSGVSILVVRPGFVRTRMTAGRRPPPLAVGPEDVAAAIVANLGRGSRTVWVPASMRYAMAALAVTPRSIFRRLPI</sequence>
<evidence type="ECO:0000313" key="3">
    <source>
        <dbReference type="EMBL" id="EWT07175.1"/>
    </source>
</evidence>
<comment type="similarity">
    <text evidence="1">Belongs to the short-chain dehydrogenases/reductases (SDR) family.</text>
</comment>
<dbReference type="EMBL" id="AWQS01000019">
    <property type="protein sequence ID" value="EWT07175.1"/>
    <property type="molecule type" value="Genomic_DNA"/>
</dbReference>
<reference evidence="4" key="1">
    <citation type="submission" date="2013-08" db="EMBL/GenBank/DDBJ databases">
        <title>Intrasporangium oryzae NRRL B-24470.</title>
        <authorList>
            <person name="Liu H."/>
            <person name="Wang G."/>
        </authorList>
    </citation>
    <scope>NUCLEOTIDE SEQUENCE [LARGE SCALE GENOMIC DNA]</scope>
    <source>
        <strain evidence="4">Q5-1</strain>
    </source>
</reference>
<dbReference type="RefSeq" id="WP_034713880.1">
    <property type="nucleotide sequence ID" value="NZ_AWQS01000019.1"/>
</dbReference>
<dbReference type="InterPro" id="IPR020904">
    <property type="entry name" value="Sc_DH/Rdtase_CS"/>
</dbReference>
<dbReference type="Proteomes" id="UP000019494">
    <property type="component" value="Unassembled WGS sequence"/>
</dbReference>
<evidence type="ECO:0000256" key="2">
    <source>
        <dbReference type="ARBA" id="ARBA00023002"/>
    </source>
</evidence>
<dbReference type="PRINTS" id="PR00081">
    <property type="entry name" value="GDHRDH"/>
</dbReference>
<dbReference type="PROSITE" id="PS00061">
    <property type="entry name" value="ADH_SHORT"/>
    <property type="match status" value="1"/>
</dbReference>
<dbReference type="SUPFAM" id="SSF51735">
    <property type="entry name" value="NAD(P)-binding Rossmann-fold domains"/>
    <property type="match status" value="1"/>
</dbReference>
<dbReference type="InterPro" id="IPR036291">
    <property type="entry name" value="NAD(P)-bd_dom_sf"/>
</dbReference>
<accession>W9GM59</accession>
<dbReference type="Pfam" id="PF00106">
    <property type="entry name" value="adh_short"/>
    <property type="match status" value="1"/>
</dbReference>
<dbReference type="AlphaFoldDB" id="W9GM59"/>
<gene>
    <name evidence="3" type="ORF">N864_10475</name>
</gene>
<comment type="caution">
    <text evidence="3">The sequence shown here is derived from an EMBL/GenBank/DDBJ whole genome shotgun (WGS) entry which is preliminary data.</text>
</comment>
<keyword evidence="4" id="KW-1185">Reference proteome</keyword>
<organism evidence="3 4">
    <name type="scientific">Intrasporangium chromatireducens Q5-1</name>
    <dbReference type="NCBI Taxonomy" id="584657"/>
    <lineage>
        <taxon>Bacteria</taxon>
        <taxon>Bacillati</taxon>
        <taxon>Actinomycetota</taxon>
        <taxon>Actinomycetes</taxon>
        <taxon>Micrococcales</taxon>
        <taxon>Intrasporangiaceae</taxon>
        <taxon>Intrasporangium</taxon>
    </lineage>
</organism>
<dbReference type="InterPro" id="IPR002347">
    <property type="entry name" value="SDR_fam"/>
</dbReference>
<dbReference type="GO" id="GO:0016491">
    <property type="term" value="F:oxidoreductase activity"/>
    <property type="evidence" value="ECO:0007669"/>
    <property type="project" value="UniProtKB-KW"/>
</dbReference>
<evidence type="ECO:0000256" key="1">
    <source>
        <dbReference type="ARBA" id="ARBA00006484"/>
    </source>
</evidence>
<dbReference type="PANTHER" id="PTHR43669:SF6">
    <property type="entry name" value="DECAPRENYLPHOSPHORYL-2-KETO-BETA-D-ERYTHRO-PENTOSE REDUCTASE"/>
    <property type="match status" value="1"/>
</dbReference>
<protein>
    <submittedName>
        <fullName evidence="3">Short-chain dehydrogenase</fullName>
    </submittedName>
</protein>
<keyword evidence="2" id="KW-0560">Oxidoreductase</keyword>